<organism evidence="2 3">
    <name type="scientific">Colletotrichum godetiae</name>
    <dbReference type="NCBI Taxonomy" id="1209918"/>
    <lineage>
        <taxon>Eukaryota</taxon>
        <taxon>Fungi</taxon>
        <taxon>Dikarya</taxon>
        <taxon>Ascomycota</taxon>
        <taxon>Pezizomycotina</taxon>
        <taxon>Sordariomycetes</taxon>
        <taxon>Hypocreomycetidae</taxon>
        <taxon>Glomerellales</taxon>
        <taxon>Glomerellaceae</taxon>
        <taxon>Colletotrichum</taxon>
        <taxon>Colletotrichum acutatum species complex</taxon>
    </lineage>
</organism>
<dbReference type="AlphaFoldDB" id="A0AAJ0EVJ4"/>
<dbReference type="EMBL" id="JAHMHR010000010">
    <property type="protein sequence ID" value="KAK1688824.1"/>
    <property type="molecule type" value="Genomic_DNA"/>
</dbReference>
<keyword evidence="1" id="KW-0732">Signal</keyword>
<accession>A0AAJ0EVJ4</accession>
<evidence type="ECO:0000256" key="1">
    <source>
        <dbReference type="SAM" id="SignalP"/>
    </source>
</evidence>
<proteinExistence type="predicted"/>
<gene>
    <name evidence="2" type="ORF">BDP55DRAFT_31531</name>
</gene>
<evidence type="ECO:0000313" key="3">
    <source>
        <dbReference type="Proteomes" id="UP001224890"/>
    </source>
</evidence>
<evidence type="ECO:0000313" key="2">
    <source>
        <dbReference type="EMBL" id="KAK1688824.1"/>
    </source>
</evidence>
<dbReference type="GeneID" id="85451238"/>
<protein>
    <submittedName>
        <fullName evidence="2">Uncharacterized protein</fullName>
    </submittedName>
</protein>
<keyword evidence="3" id="KW-1185">Reference proteome</keyword>
<sequence length="216" mass="23725">MFLGAITLLAGFLAIETTKMVSPKLGARCKENVVPTFYVSSLIELTIWDGSGIEAILFLPESLSPLLNFTLRLIIPQATHRYSFECLLSTPYSVVCIQSRCLGHYSYCCLDRLTSIVSSLLLHLAHWTVGDRAHHRVCSPTTLTHTQTHIPSVDGNPIIREGRESLRSVGAQSAAPHPFLLTCLTSAPRLGPFTHPSLVGTHEPLCLFFFSPLCPP</sequence>
<reference evidence="2" key="1">
    <citation type="submission" date="2021-06" db="EMBL/GenBank/DDBJ databases">
        <title>Comparative genomics, transcriptomics and evolutionary studies reveal genomic signatures of adaptation to plant cell wall in hemibiotrophic fungi.</title>
        <authorList>
            <consortium name="DOE Joint Genome Institute"/>
            <person name="Baroncelli R."/>
            <person name="Diaz J.F."/>
            <person name="Benocci T."/>
            <person name="Peng M."/>
            <person name="Battaglia E."/>
            <person name="Haridas S."/>
            <person name="Andreopoulos W."/>
            <person name="Labutti K."/>
            <person name="Pangilinan J."/>
            <person name="Floch G.L."/>
            <person name="Makela M.R."/>
            <person name="Henrissat B."/>
            <person name="Grigoriev I.V."/>
            <person name="Crouch J.A."/>
            <person name="De Vries R.P."/>
            <person name="Sukno S.A."/>
            <person name="Thon M.R."/>
        </authorList>
    </citation>
    <scope>NUCLEOTIDE SEQUENCE</scope>
    <source>
        <strain evidence="2">CBS 193.32</strain>
    </source>
</reference>
<feature type="signal peptide" evidence="1">
    <location>
        <begin position="1"/>
        <end position="17"/>
    </location>
</feature>
<dbReference type="RefSeq" id="XP_060432519.1">
    <property type="nucleotide sequence ID" value="XM_060566712.1"/>
</dbReference>
<name>A0AAJ0EVJ4_9PEZI</name>
<comment type="caution">
    <text evidence="2">The sequence shown here is derived from an EMBL/GenBank/DDBJ whole genome shotgun (WGS) entry which is preliminary data.</text>
</comment>
<dbReference type="Proteomes" id="UP001224890">
    <property type="component" value="Unassembled WGS sequence"/>
</dbReference>
<feature type="chain" id="PRO_5042602549" evidence="1">
    <location>
        <begin position="18"/>
        <end position="216"/>
    </location>
</feature>